<evidence type="ECO:0000313" key="3">
    <source>
        <dbReference type="EMBL" id="TLD77889.1"/>
    </source>
</evidence>
<accession>A0A0S4PW46</accession>
<name>A0A0S4PW46_9HELI</name>
<reference evidence="5" key="2">
    <citation type="submission" date="2015-11" db="EMBL/GenBank/DDBJ databases">
        <authorList>
            <person name="Anvar S.Y."/>
        </authorList>
    </citation>
    <scope>NUCLEOTIDE SEQUENCE [LARGE SCALE GENOMIC DNA]</scope>
</reference>
<reference evidence="3 4" key="1">
    <citation type="journal article" date="2014" name="Genome Announc.">
        <title>Draft genome sequences of eight enterohepatic helicobacter species isolated from both laboratory and wild rodents.</title>
        <authorList>
            <person name="Sheh A."/>
            <person name="Shen Z."/>
            <person name="Fox J.G."/>
        </authorList>
    </citation>
    <scope>NUCLEOTIDE SEQUENCE [LARGE SCALE GENOMIC DNA]</scope>
    <source>
        <strain evidence="3 4">MIT 98-6810</strain>
    </source>
</reference>
<sequence length="159" mass="17804">MGNLAFLAYVIIFLSIVGTISIIAMCITLFYAHRIRKHINRYFFTFAYASLTGCMIGSVIGVGIVIGLEMIDVLMLKAKAAMVMLEDLRFSIPFISLVSIICAAPTFIILSLIIYRKNTHSAIMPSSKKQVFTFGFLSFSILSFLMWFASMLTIDVIFK</sequence>
<dbReference type="GeneID" id="78151527"/>
<dbReference type="Proteomes" id="UP000029925">
    <property type="component" value="Unassembled WGS sequence"/>
</dbReference>
<dbReference type="OrthoDB" id="9932344at2"/>
<feature type="transmembrane region" description="Helical" evidence="1">
    <location>
        <begin position="6"/>
        <end position="31"/>
    </location>
</feature>
<evidence type="ECO:0000313" key="4">
    <source>
        <dbReference type="Proteomes" id="UP000029925"/>
    </source>
</evidence>
<evidence type="ECO:0000313" key="5">
    <source>
        <dbReference type="Proteomes" id="UP000064525"/>
    </source>
</evidence>
<protein>
    <submittedName>
        <fullName evidence="2">Predicted membrane-associated</fullName>
    </submittedName>
</protein>
<dbReference type="Proteomes" id="UP000064525">
    <property type="component" value="Chromosome I"/>
</dbReference>
<keyword evidence="1" id="KW-0812">Transmembrane</keyword>
<keyword evidence="4" id="KW-1185">Reference proteome</keyword>
<dbReference type="PATRIC" id="fig|76936.10.peg.1303"/>
<proteinExistence type="predicted"/>
<dbReference type="AlphaFoldDB" id="A0A0S4PW46"/>
<gene>
    <name evidence="2" type="ORF">BN2458_PEG1335</name>
    <name evidence="3" type="ORF">LS75_008895</name>
</gene>
<reference evidence="2" key="3">
    <citation type="submission" date="2015-11" db="EMBL/GenBank/DDBJ databases">
        <authorList>
            <person name="Zhang Y."/>
            <person name="Guo Z."/>
        </authorList>
    </citation>
    <scope>NUCLEOTIDE SEQUENCE</scope>
    <source>
        <strain evidence="2">1</strain>
    </source>
</reference>
<dbReference type="KEGG" id="hty:BN2458_PEG1335"/>
<keyword evidence="1" id="KW-0472">Membrane</keyword>
<dbReference type="EMBL" id="JRPF02000014">
    <property type="protein sequence ID" value="TLD77889.1"/>
    <property type="molecule type" value="Genomic_DNA"/>
</dbReference>
<feature type="transmembrane region" description="Helical" evidence="1">
    <location>
        <begin position="136"/>
        <end position="158"/>
    </location>
</feature>
<dbReference type="EMBL" id="LN907858">
    <property type="protein sequence ID" value="CUU40220.1"/>
    <property type="molecule type" value="Genomic_DNA"/>
</dbReference>
<evidence type="ECO:0000256" key="1">
    <source>
        <dbReference type="SAM" id="Phobius"/>
    </source>
</evidence>
<organism evidence="2 5">
    <name type="scientific">Helicobacter typhlonius</name>
    <dbReference type="NCBI Taxonomy" id="76936"/>
    <lineage>
        <taxon>Bacteria</taxon>
        <taxon>Pseudomonadati</taxon>
        <taxon>Campylobacterota</taxon>
        <taxon>Epsilonproteobacteria</taxon>
        <taxon>Campylobacterales</taxon>
        <taxon>Helicobacteraceae</taxon>
        <taxon>Helicobacter</taxon>
    </lineage>
</organism>
<evidence type="ECO:0000313" key="2">
    <source>
        <dbReference type="EMBL" id="CUU40220.1"/>
    </source>
</evidence>
<dbReference type="RefSeq" id="WP_052082110.1">
    <property type="nucleotide sequence ID" value="NZ_CAOMJD010000022.1"/>
</dbReference>
<keyword evidence="1" id="KW-1133">Transmembrane helix</keyword>
<feature type="transmembrane region" description="Helical" evidence="1">
    <location>
        <begin position="43"/>
        <end position="68"/>
    </location>
</feature>
<feature type="transmembrane region" description="Helical" evidence="1">
    <location>
        <begin position="88"/>
        <end position="115"/>
    </location>
</feature>